<dbReference type="EMBL" id="JH000078">
    <property type="protein sequence ID" value="EGW05657.1"/>
    <property type="molecule type" value="Genomic_DNA"/>
</dbReference>
<dbReference type="Proteomes" id="UP000001075">
    <property type="component" value="Unassembled WGS sequence"/>
</dbReference>
<evidence type="ECO:0000313" key="1">
    <source>
        <dbReference type="EMBL" id="EGW05657.1"/>
    </source>
</evidence>
<reference evidence="2" key="1">
    <citation type="journal article" date="2011" name="Nat. Biotechnol.">
        <title>The genomic sequence of the Chinese hamster ovary (CHO)-K1 cell line.</title>
        <authorList>
            <person name="Xu X."/>
            <person name="Nagarajan H."/>
            <person name="Lewis N.E."/>
            <person name="Pan S."/>
            <person name="Cai Z."/>
            <person name="Liu X."/>
            <person name="Chen W."/>
            <person name="Xie M."/>
            <person name="Wang W."/>
            <person name="Hammond S."/>
            <person name="Andersen M.R."/>
            <person name="Neff N."/>
            <person name="Passarelli B."/>
            <person name="Koh W."/>
            <person name="Fan H.C."/>
            <person name="Wang J."/>
            <person name="Gui Y."/>
            <person name="Lee K.H."/>
            <person name="Betenbaugh M.J."/>
            <person name="Quake S.R."/>
            <person name="Famili I."/>
            <person name="Palsson B.O."/>
            <person name="Wang J."/>
        </authorList>
    </citation>
    <scope>NUCLEOTIDE SEQUENCE [LARGE SCALE GENOMIC DNA]</scope>
    <source>
        <strain evidence="2">CHO K1 cell line</strain>
    </source>
</reference>
<dbReference type="STRING" id="10029.G3GZI2"/>
<accession>G3GZI2</accession>
<dbReference type="PaxDb" id="10029-XP_007612135.1"/>
<dbReference type="AlphaFoldDB" id="G3GZI2"/>
<name>G3GZI2_CRIGR</name>
<dbReference type="GO" id="GO:0016301">
    <property type="term" value="F:kinase activity"/>
    <property type="evidence" value="ECO:0007669"/>
    <property type="project" value="UniProtKB-KW"/>
</dbReference>
<organism evidence="1 2">
    <name type="scientific">Cricetulus griseus</name>
    <name type="common">Chinese hamster</name>
    <name type="synonym">Cricetulus barabensis griseus</name>
    <dbReference type="NCBI Taxonomy" id="10029"/>
    <lineage>
        <taxon>Eukaryota</taxon>
        <taxon>Metazoa</taxon>
        <taxon>Chordata</taxon>
        <taxon>Craniata</taxon>
        <taxon>Vertebrata</taxon>
        <taxon>Euteleostomi</taxon>
        <taxon>Mammalia</taxon>
        <taxon>Eutheria</taxon>
        <taxon>Euarchontoglires</taxon>
        <taxon>Glires</taxon>
        <taxon>Rodentia</taxon>
        <taxon>Myomorpha</taxon>
        <taxon>Muroidea</taxon>
        <taxon>Cricetidae</taxon>
        <taxon>Cricetinae</taxon>
        <taxon>Cricetulus</taxon>
    </lineage>
</organism>
<keyword evidence="1" id="KW-0808">Transferase</keyword>
<proteinExistence type="predicted"/>
<dbReference type="eggNOG" id="KOG0589">
    <property type="taxonomic scope" value="Eukaryota"/>
</dbReference>
<gene>
    <name evidence="1" type="ORF">I79_003244</name>
</gene>
<evidence type="ECO:0000313" key="2">
    <source>
        <dbReference type="Proteomes" id="UP000001075"/>
    </source>
</evidence>
<dbReference type="InParanoid" id="G3GZI2"/>
<keyword evidence="1" id="KW-0418">Kinase</keyword>
<protein>
    <submittedName>
        <fullName evidence="1">Serine/threonine-protein kinase Nek11</fullName>
    </submittedName>
</protein>
<sequence>MARLKGIPEDPLVAEEYYADVFDSCSEESEELEEETVFLEAEGEMRDKGTPPAYRANQQDSDIEALVGCLENVLDCTSLDTRTITSVAADMSHGPSVFNIAVARTKMKHMKESAMQKLGTEVFEEVYDYLRRARHQKACEAEVREHLETVVPRASDCFEVDQLLYFEEQLLTTEGKESTLQNLRCDAAHKEAHTFL</sequence>